<accession>A0ABX7LI87</accession>
<evidence type="ECO:0000256" key="4">
    <source>
        <dbReference type="ARBA" id="ARBA00047208"/>
    </source>
</evidence>
<proteinExistence type="inferred from homology"/>
<feature type="domain" description="C-glycoside deglycosidase beta subunit" evidence="5">
    <location>
        <begin position="2"/>
        <end position="114"/>
    </location>
</feature>
<evidence type="ECO:0000313" key="6">
    <source>
        <dbReference type="EMBL" id="QSF46210.1"/>
    </source>
</evidence>
<keyword evidence="1" id="KW-0456">Lyase</keyword>
<organism evidence="6 7">
    <name type="scientific">Paenibacillus tianjinensis</name>
    <dbReference type="NCBI Taxonomy" id="2810347"/>
    <lineage>
        <taxon>Bacteria</taxon>
        <taxon>Bacillati</taxon>
        <taxon>Bacillota</taxon>
        <taxon>Bacilli</taxon>
        <taxon>Bacillales</taxon>
        <taxon>Paenibacillaceae</taxon>
        <taxon>Paenibacillus</taxon>
    </lineage>
</organism>
<dbReference type="InterPro" id="IPR045959">
    <property type="entry name" value="CGDB"/>
</dbReference>
<dbReference type="Pfam" id="PF19906">
    <property type="entry name" value="CGDB"/>
    <property type="match status" value="1"/>
</dbReference>
<evidence type="ECO:0000256" key="2">
    <source>
        <dbReference type="ARBA" id="ARBA00023277"/>
    </source>
</evidence>
<dbReference type="EMBL" id="CP070969">
    <property type="protein sequence ID" value="QSF46210.1"/>
    <property type="molecule type" value="Genomic_DNA"/>
</dbReference>
<name>A0ABX7LI87_9BACL</name>
<dbReference type="RefSeq" id="WP_206103704.1">
    <property type="nucleotide sequence ID" value="NZ_CP070969.1"/>
</dbReference>
<comment type="similarity">
    <text evidence="3">Belongs to the C-glycoside deglycosidase beta subunit family.</text>
</comment>
<gene>
    <name evidence="6" type="ORF">JRJ22_06275</name>
</gene>
<evidence type="ECO:0000313" key="7">
    <source>
        <dbReference type="Proteomes" id="UP000663452"/>
    </source>
</evidence>
<evidence type="ECO:0000256" key="1">
    <source>
        <dbReference type="ARBA" id="ARBA00023239"/>
    </source>
</evidence>
<dbReference type="Proteomes" id="UP000663452">
    <property type="component" value="Chromosome"/>
</dbReference>
<sequence>MFDNYVLTDNSLENVKKDGEITGYKMRTRITYYRGIPLSMVHDIQVEVDGQEVPRERIRFSPDGEIYFTLEEMKTVTSYKWEYGQEGIVYVEQPGGLAPGEHKIKLTQVSRVAYIPVPFSGTQTKTLTVN</sequence>
<keyword evidence="2" id="KW-0119">Carbohydrate metabolism</keyword>
<keyword evidence="7" id="KW-1185">Reference proteome</keyword>
<evidence type="ECO:0000259" key="5">
    <source>
        <dbReference type="Pfam" id="PF19906"/>
    </source>
</evidence>
<evidence type="ECO:0000256" key="3">
    <source>
        <dbReference type="ARBA" id="ARBA00046336"/>
    </source>
</evidence>
<reference evidence="6 7" key="1">
    <citation type="submission" date="2021-02" db="EMBL/GenBank/DDBJ databases">
        <title>Paenibacillus tianjinensis sp. nov.</title>
        <authorList>
            <person name="Liu H."/>
        </authorList>
    </citation>
    <scope>NUCLEOTIDE SEQUENCE [LARGE SCALE GENOMIC DNA]</scope>
    <source>
        <strain evidence="6 7">TB2019</strain>
    </source>
</reference>
<protein>
    <recommendedName>
        <fullName evidence="4">C-deglycosylation enzyme beta subunit</fullName>
    </recommendedName>
</protein>